<sequence length="93" mass="9469">MSDSPLKPSVPFPLVSVESPPVERRRGRVLLAATAASAAFTMAACEPFMTTNPAPCLYDGGLMIGGDCDPDSGTKGDATEQDAGTDAGPSQVP</sequence>
<evidence type="ECO:0000313" key="3">
    <source>
        <dbReference type="Proteomes" id="UP000663090"/>
    </source>
</evidence>
<organism evidence="2 3">
    <name type="scientific">Myxococcus landrumensis</name>
    <dbReference type="NCBI Taxonomy" id="2813577"/>
    <lineage>
        <taxon>Bacteria</taxon>
        <taxon>Pseudomonadati</taxon>
        <taxon>Myxococcota</taxon>
        <taxon>Myxococcia</taxon>
        <taxon>Myxococcales</taxon>
        <taxon>Cystobacterineae</taxon>
        <taxon>Myxococcaceae</taxon>
        <taxon>Myxococcus</taxon>
    </lineage>
</organism>
<evidence type="ECO:0000256" key="1">
    <source>
        <dbReference type="SAM" id="MobiDB-lite"/>
    </source>
</evidence>
<feature type="region of interest" description="Disordered" evidence="1">
    <location>
        <begin position="1"/>
        <end position="21"/>
    </location>
</feature>
<proteinExistence type="predicted"/>
<dbReference type="Proteomes" id="UP000663090">
    <property type="component" value="Chromosome"/>
</dbReference>
<feature type="region of interest" description="Disordered" evidence="1">
    <location>
        <begin position="67"/>
        <end position="93"/>
    </location>
</feature>
<protein>
    <recommendedName>
        <fullName evidence="4">Lipoprotein</fullName>
    </recommendedName>
</protein>
<dbReference type="EMBL" id="CP071091">
    <property type="protein sequence ID" value="QSQ17898.1"/>
    <property type="molecule type" value="Genomic_DNA"/>
</dbReference>
<accession>A0ABX7NH04</accession>
<gene>
    <name evidence="2" type="ORF">JY572_18470</name>
</gene>
<keyword evidence="3" id="KW-1185">Reference proteome</keyword>
<evidence type="ECO:0008006" key="4">
    <source>
        <dbReference type="Google" id="ProtNLM"/>
    </source>
</evidence>
<evidence type="ECO:0000313" key="2">
    <source>
        <dbReference type="EMBL" id="QSQ17898.1"/>
    </source>
</evidence>
<name>A0ABX7NH04_9BACT</name>
<reference evidence="2 3" key="1">
    <citation type="submission" date="2021-02" db="EMBL/GenBank/DDBJ databases">
        <title>De Novo genome assembly of isolated myxobacteria.</title>
        <authorList>
            <person name="Stevens D.C."/>
        </authorList>
    </citation>
    <scope>NUCLEOTIDE SEQUENCE [LARGE SCALE GENOMIC DNA]</scope>
    <source>
        <strain evidence="2 3">SCHIC003</strain>
    </source>
</reference>